<keyword evidence="1" id="KW-1133">Transmembrane helix</keyword>
<dbReference type="Gene3D" id="1.20.120.680">
    <property type="entry name" value="Formiminotetrahydrofolate cyclodeaminase monomer, up-and-down helical bundle"/>
    <property type="match status" value="1"/>
</dbReference>
<protein>
    <submittedName>
        <fullName evidence="3">Cyclodeaminase/cyclohydrolase family protein</fullName>
    </submittedName>
</protein>
<comment type="caution">
    <text evidence="3">The sequence shown here is derived from an EMBL/GenBank/DDBJ whole genome shotgun (WGS) entry which is preliminary data.</text>
</comment>
<dbReference type="InterPro" id="IPR036178">
    <property type="entry name" value="Formintransfe-cycloase-like_sf"/>
</dbReference>
<evidence type="ECO:0000313" key="3">
    <source>
        <dbReference type="EMBL" id="MBZ2198164.1"/>
    </source>
</evidence>
<dbReference type="InterPro" id="IPR007044">
    <property type="entry name" value="Cyclodeamin/CycHdrlase"/>
</dbReference>
<dbReference type="Proteomes" id="UP000826651">
    <property type="component" value="Unassembled WGS sequence"/>
</dbReference>
<reference evidence="3 4" key="1">
    <citation type="submission" date="2021-04" db="EMBL/GenBank/DDBJ databases">
        <title>Ruania sp. nov., isolated from sandy soil of mangrove forest.</title>
        <authorList>
            <person name="Ge X."/>
            <person name="Huang R."/>
            <person name="Liu W."/>
        </authorList>
    </citation>
    <scope>NUCLEOTIDE SEQUENCE [LARGE SCALE GENOMIC DNA]</scope>
    <source>
        <strain evidence="3 4">N2-46</strain>
    </source>
</reference>
<feature type="transmembrane region" description="Helical" evidence="1">
    <location>
        <begin position="20"/>
        <end position="40"/>
    </location>
</feature>
<dbReference type="Pfam" id="PF04961">
    <property type="entry name" value="FTCD_C"/>
    <property type="match status" value="1"/>
</dbReference>
<evidence type="ECO:0000259" key="2">
    <source>
        <dbReference type="Pfam" id="PF04961"/>
    </source>
</evidence>
<keyword evidence="1" id="KW-0812">Transmembrane</keyword>
<evidence type="ECO:0000256" key="1">
    <source>
        <dbReference type="SAM" id="Phobius"/>
    </source>
</evidence>
<feature type="domain" description="Cyclodeaminase/cyclohydrolase" evidence="2">
    <location>
        <begin position="5"/>
        <end position="162"/>
    </location>
</feature>
<dbReference type="RefSeq" id="WP_223408683.1">
    <property type="nucleotide sequence ID" value="NZ_JAGSHT010000017.1"/>
</dbReference>
<proteinExistence type="predicted"/>
<dbReference type="EMBL" id="JAGSHT010000017">
    <property type="protein sequence ID" value="MBZ2198164.1"/>
    <property type="molecule type" value="Genomic_DNA"/>
</dbReference>
<accession>A0ABS7SCS4</accession>
<organism evidence="3 4">
    <name type="scientific">Occultella gossypii</name>
    <dbReference type="NCBI Taxonomy" id="2800820"/>
    <lineage>
        <taxon>Bacteria</taxon>
        <taxon>Bacillati</taxon>
        <taxon>Actinomycetota</taxon>
        <taxon>Actinomycetes</taxon>
        <taxon>Micrococcales</taxon>
        <taxon>Ruaniaceae</taxon>
        <taxon>Occultella</taxon>
    </lineage>
</organism>
<gene>
    <name evidence="3" type="ORF">KCQ71_18565</name>
</gene>
<name>A0ABS7SCS4_9MICO</name>
<keyword evidence="1" id="KW-0472">Membrane</keyword>
<evidence type="ECO:0000313" key="4">
    <source>
        <dbReference type="Proteomes" id="UP000826651"/>
    </source>
</evidence>
<dbReference type="SUPFAM" id="SSF101262">
    <property type="entry name" value="Methenyltetrahydrofolate cyclohydrolase-like"/>
    <property type="match status" value="1"/>
</dbReference>
<keyword evidence="4" id="KW-1185">Reference proteome</keyword>
<sequence>MSTPTWLDRLAAPQPDPGGGAAAGALLGVAAALASMVAGYSTDWPTGPRSIAALRRHTEETRARAADLVEADGAASARFAAAFRLPETSPAQRRDRDAAIVAASIAAALTAVELGRAGLDLLPDLAALATHGNPMVISDLGVAASTLAAALRASVLMIEVDLACAARAGDSNGAGLPLRAAITTLDAAATRAEAMSDRIRARVRAAPERMTSVALARA</sequence>